<dbReference type="GO" id="GO:0005737">
    <property type="term" value="C:cytoplasm"/>
    <property type="evidence" value="ECO:0007669"/>
    <property type="project" value="UniProtKB-SubCell"/>
</dbReference>
<evidence type="ECO:0000256" key="8">
    <source>
        <dbReference type="PROSITE-ProRule" id="PRU10010"/>
    </source>
</evidence>
<keyword evidence="5 7" id="KW-0560">Oxidoreductase</keyword>
<dbReference type="PROSITE" id="PS01224">
    <property type="entry name" value="ARGC"/>
    <property type="match status" value="1"/>
</dbReference>
<gene>
    <name evidence="7" type="primary">argC</name>
    <name evidence="10" type="ORF">ENV30_09105</name>
</gene>
<feature type="active site" evidence="7 8">
    <location>
        <position position="149"/>
    </location>
</feature>
<comment type="pathway">
    <text evidence="1 7">Amino-acid biosynthesis; L-arginine biosynthesis; N(2)-acetyl-L-ornithine from L-glutamate: step 3/4.</text>
</comment>
<dbReference type="GO" id="GO:0051287">
    <property type="term" value="F:NAD binding"/>
    <property type="evidence" value="ECO:0007669"/>
    <property type="project" value="InterPro"/>
</dbReference>
<organism evidence="10">
    <name type="scientific">Candidatus Caldatribacterium californiense</name>
    <dbReference type="NCBI Taxonomy" id="1454726"/>
    <lineage>
        <taxon>Bacteria</taxon>
        <taxon>Pseudomonadati</taxon>
        <taxon>Atribacterota</taxon>
        <taxon>Atribacteria</taxon>
        <taxon>Atribacterales</taxon>
        <taxon>Candidatus Caldatribacteriaceae</taxon>
        <taxon>Candidatus Caldatribacterium</taxon>
    </lineage>
</organism>
<comment type="function">
    <text evidence="7">Catalyzes the NADPH-dependent reduction of N-acetyl-5-glutamyl phosphate to yield N-acetyl-L-glutamate 5-semialdehyde.</text>
</comment>
<dbReference type="InterPro" id="IPR000706">
    <property type="entry name" value="AGPR_type-1"/>
</dbReference>
<dbReference type="Gene3D" id="3.30.360.10">
    <property type="entry name" value="Dihydrodipicolinate Reductase, domain 2"/>
    <property type="match status" value="1"/>
</dbReference>
<comment type="similarity">
    <text evidence="7">Belongs to the NAGSA dehydrogenase family. Type 1 subfamily.</text>
</comment>
<keyword evidence="2 7" id="KW-0055">Arginine biosynthesis</keyword>
<dbReference type="InterPro" id="IPR036291">
    <property type="entry name" value="NAD(P)-bd_dom_sf"/>
</dbReference>
<dbReference type="Pfam" id="PF01118">
    <property type="entry name" value="Semialdhyde_dh"/>
    <property type="match status" value="1"/>
</dbReference>
<dbReference type="EMBL" id="DTFV01000128">
    <property type="protein sequence ID" value="HGI31444.1"/>
    <property type="molecule type" value="Genomic_DNA"/>
</dbReference>
<keyword evidence="4 7" id="KW-0521">NADP</keyword>
<comment type="caution">
    <text evidence="10">The sequence shown here is derived from an EMBL/GenBank/DDBJ whole genome shotgun (WGS) entry which is preliminary data.</text>
</comment>
<evidence type="ECO:0000256" key="6">
    <source>
        <dbReference type="ARBA" id="ARBA00050557"/>
    </source>
</evidence>
<dbReference type="InterPro" id="IPR050085">
    <property type="entry name" value="AGPR"/>
</dbReference>
<protein>
    <recommendedName>
        <fullName evidence="7">N-acetyl-gamma-glutamyl-phosphate reductase</fullName>
        <shortName evidence="7">AGPR</shortName>
        <ecNumber evidence="7">1.2.1.38</ecNumber>
    </recommendedName>
    <alternativeName>
        <fullName evidence="7">N-acetyl-glutamate semialdehyde dehydrogenase</fullName>
        <shortName evidence="7">NAGSA dehydrogenase</shortName>
    </alternativeName>
</protein>
<dbReference type="EC" id="1.2.1.38" evidence="7"/>
<keyword evidence="7" id="KW-0963">Cytoplasm</keyword>
<accession>A0A7V3YHY7</accession>
<dbReference type="Gene3D" id="3.40.50.720">
    <property type="entry name" value="NAD(P)-binding Rossmann-like Domain"/>
    <property type="match status" value="1"/>
</dbReference>
<evidence type="ECO:0000256" key="2">
    <source>
        <dbReference type="ARBA" id="ARBA00022571"/>
    </source>
</evidence>
<proteinExistence type="inferred from homology"/>
<dbReference type="PANTHER" id="PTHR32338:SF10">
    <property type="entry name" value="N-ACETYL-GAMMA-GLUTAMYL-PHOSPHATE REDUCTASE, CHLOROPLASTIC-RELATED"/>
    <property type="match status" value="1"/>
</dbReference>
<dbReference type="InterPro" id="IPR000534">
    <property type="entry name" value="Semialdehyde_DH_NAD-bd"/>
</dbReference>
<evidence type="ECO:0000256" key="3">
    <source>
        <dbReference type="ARBA" id="ARBA00022605"/>
    </source>
</evidence>
<comment type="catalytic activity">
    <reaction evidence="6 7">
        <text>N-acetyl-L-glutamate 5-semialdehyde + phosphate + NADP(+) = N-acetyl-L-glutamyl 5-phosphate + NADPH + H(+)</text>
        <dbReference type="Rhea" id="RHEA:21588"/>
        <dbReference type="ChEBI" id="CHEBI:15378"/>
        <dbReference type="ChEBI" id="CHEBI:29123"/>
        <dbReference type="ChEBI" id="CHEBI:43474"/>
        <dbReference type="ChEBI" id="CHEBI:57783"/>
        <dbReference type="ChEBI" id="CHEBI:57936"/>
        <dbReference type="ChEBI" id="CHEBI:58349"/>
        <dbReference type="EC" id="1.2.1.38"/>
    </reaction>
</comment>
<dbReference type="AlphaFoldDB" id="A0A7V3YHY7"/>
<dbReference type="CDD" id="cd23934">
    <property type="entry name" value="AGPR_1_C"/>
    <property type="match status" value="1"/>
</dbReference>
<reference evidence="10" key="1">
    <citation type="journal article" date="2020" name="mSystems">
        <title>Genome- and Community-Level Interaction Insights into Carbon Utilization and Element Cycling Functions of Hydrothermarchaeota in Hydrothermal Sediment.</title>
        <authorList>
            <person name="Zhou Z."/>
            <person name="Liu Y."/>
            <person name="Xu W."/>
            <person name="Pan J."/>
            <person name="Luo Z.H."/>
            <person name="Li M."/>
        </authorList>
    </citation>
    <scope>NUCLEOTIDE SEQUENCE [LARGE SCALE GENOMIC DNA]</scope>
    <source>
        <strain evidence="10">SpSt-747</strain>
    </source>
</reference>
<dbReference type="Pfam" id="PF22698">
    <property type="entry name" value="Semialdhyde_dhC_1"/>
    <property type="match status" value="1"/>
</dbReference>
<feature type="domain" description="Semialdehyde dehydrogenase NAD-binding" evidence="9">
    <location>
        <begin position="3"/>
        <end position="141"/>
    </location>
</feature>
<dbReference type="SUPFAM" id="SSF51735">
    <property type="entry name" value="NAD(P)-binding Rossmann-fold domains"/>
    <property type="match status" value="1"/>
</dbReference>
<evidence type="ECO:0000256" key="1">
    <source>
        <dbReference type="ARBA" id="ARBA00004862"/>
    </source>
</evidence>
<evidence type="ECO:0000256" key="5">
    <source>
        <dbReference type="ARBA" id="ARBA00023002"/>
    </source>
</evidence>
<dbReference type="FunFam" id="3.30.360.10:FF:000014">
    <property type="entry name" value="N-acetyl-gamma-glutamyl-phosphate reductase"/>
    <property type="match status" value="1"/>
</dbReference>
<evidence type="ECO:0000313" key="10">
    <source>
        <dbReference type="EMBL" id="HGI31444.1"/>
    </source>
</evidence>
<dbReference type="InterPro" id="IPR058924">
    <property type="entry name" value="AGPR_dimerisation_dom"/>
</dbReference>
<dbReference type="InterPro" id="IPR023013">
    <property type="entry name" value="AGPR_AS"/>
</dbReference>
<sequence length="343" mass="38239">MVRVGILGGTGYTGLELLRILASHPEVEISWVHSERFSGASLEEYCPAWRKRVTLVISGREVFDRAREVDVVFTALPHGVAMEYIPKLLEATRVVDLSADFRFRCKETYEQWYGIPHKAPYLLGEAVYGLPEVYRERIRTARLVANPGCYPTSVIIPLFPLLREGLIVPPIVVDSKSGVSGAGKKASEDLHFCEVDENLRAYNIGTHRHGPEIAEQLSVLGGKESEVYFVPHLLPVKRGILSTMYITLAREVSEEDLLILWEQAFSKEPWVRVFPQGRFPELKWVVGSNFIDLGLRKVGARNVVIVSAIDNLTKGASGQAVQNLNVMFGIDERVGLPGGVLYP</sequence>
<dbReference type="UniPathway" id="UPA00068">
    <property type="reaction ID" value="UER00108"/>
</dbReference>
<name>A0A7V3YHY7_9BACT</name>
<dbReference type="SMART" id="SM00859">
    <property type="entry name" value="Semialdhyde_dh"/>
    <property type="match status" value="1"/>
</dbReference>
<evidence type="ECO:0000259" key="9">
    <source>
        <dbReference type="SMART" id="SM00859"/>
    </source>
</evidence>
<dbReference type="NCBIfam" id="TIGR01850">
    <property type="entry name" value="argC"/>
    <property type="match status" value="1"/>
</dbReference>
<keyword evidence="3 7" id="KW-0028">Amino-acid biosynthesis</keyword>
<dbReference type="PANTHER" id="PTHR32338">
    <property type="entry name" value="N-ACETYL-GAMMA-GLUTAMYL-PHOSPHATE REDUCTASE, CHLOROPLASTIC-RELATED-RELATED"/>
    <property type="match status" value="1"/>
</dbReference>
<evidence type="ECO:0000256" key="7">
    <source>
        <dbReference type="HAMAP-Rule" id="MF_00150"/>
    </source>
</evidence>
<evidence type="ECO:0000256" key="4">
    <source>
        <dbReference type="ARBA" id="ARBA00022857"/>
    </source>
</evidence>
<dbReference type="HAMAP" id="MF_00150">
    <property type="entry name" value="ArgC_type1"/>
    <property type="match status" value="1"/>
</dbReference>
<dbReference type="CDD" id="cd17895">
    <property type="entry name" value="AGPR_1_N"/>
    <property type="match status" value="1"/>
</dbReference>
<dbReference type="GO" id="GO:0003942">
    <property type="term" value="F:N-acetyl-gamma-glutamyl-phosphate reductase activity"/>
    <property type="evidence" value="ECO:0007669"/>
    <property type="project" value="UniProtKB-UniRule"/>
</dbReference>
<comment type="subcellular location">
    <subcellularLocation>
        <location evidence="7">Cytoplasm</location>
    </subcellularLocation>
</comment>
<dbReference type="SUPFAM" id="SSF55347">
    <property type="entry name" value="Glyceraldehyde-3-phosphate dehydrogenase-like, C-terminal domain"/>
    <property type="match status" value="1"/>
</dbReference>
<dbReference type="GO" id="GO:0070401">
    <property type="term" value="F:NADP+ binding"/>
    <property type="evidence" value="ECO:0007669"/>
    <property type="project" value="InterPro"/>
</dbReference>
<dbReference type="GO" id="GO:0006526">
    <property type="term" value="P:L-arginine biosynthetic process"/>
    <property type="evidence" value="ECO:0007669"/>
    <property type="project" value="UniProtKB-UniRule"/>
</dbReference>